<protein>
    <submittedName>
        <fullName evidence="1">Uncharacterized protein</fullName>
    </submittedName>
</protein>
<evidence type="ECO:0000313" key="2">
    <source>
        <dbReference type="Proteomes" id="UP000510844"/>
    </source>
</evidence>
<accession>A0A7L6B6V4</accession>
<reference evidence="2" key="1">
    <citation type="submission" date="2020-07" db="EMBL/GenBank/DDBJ databases">
        <title>A new Micromonospora strain with potent antibiotic activity isolated from the microbiome of a mid-Atlantic deep-sea sponge.</title>
        <authorList>
            <person name="Back C.R."/>
            <person name="Stennett H.L."/>
            <person name="Williams S.E."/>
            <person name="Wang L."/>
            <person name="Ojeda Gomez J."/>
            <person name="Abdulle O.M."/>
            <person name="Duffy T."/>
            <person name="Hendry K.R."/>
            <person name="Powell D."/>
            <person name="Stach J.E."/>
            <person name="Essex-Lopresti A.E."/>
            <person name="Willis C.L."/>
            <person name="Curnow P."/>
            <person name="Race P.R."/>
        </authorList>
    </citation>
    <scope>NUCLEOTIDE SEQUENCE [LARGE SCALE GENOMIC DNA]</scope>
    <source>
        <strain evidence="2">28ISP2-46</strain>
    </source>
</reference>
<proteinExistence type="predicted"/>
<dbReference type="Proteomes" id="UP000510844">
    <property type="component" value="Chromosome"/>
</dbReference>
<organism evidence="1 2">
    <name type="scientific">Micromonospora robiginosa</name>
    <dbReference type="NCBI Taxonomy" id="2749844"/>
    <lineage>
        <taxon>Bacteria</taxon>
        <taxon>Bacillati</taxon>
        <taxon>Actinomycetota</taxon>
        <taxon>Actinomycetes</taxon>
        <taxon>Micromonosporales</taxon>
        <taxon>Micromonosporaceae</taxon>
        <taxon>Micromonospora</taxon>
    </lineage>
</organism>
<dbReference type="EMBL" id="CP059322">
    <property type="protein sequence ID" value="QLQ37609.1"/>
    <property type="molecule type" value="Genomic_DNA"/>
</dbReference>
<name>A0A7L6B6V4_9ACTN</name>
<gene>
    <name evidence="1" type="ORF">H1D33_01510</name>
</gene>
<dbReference type="RefSeq" id="WP_181570087.1">
    <property type="nucleotide sequence ID" value="NZ_CP059322.2"/>
</dbReference>
<dbReference type="KEGG" id="mfeu:H1D33_01510"/>
<evidence type="ECO:0000313" key="1">
    <source>
        <dbReference type="EMBL" id="QLQ37609.1"/>
    </source>
</evidence>
<dbReference type="AlphaFoldDB" id="A0A7L6B6V4"/>
<keyword evidence="2" id="KW-1185">Reference proteome</keyword>
<reference evidence="1 2" key="2">
    <citation type="journal article" date="2021" name="Mar. Drugs">
        <title>A New Micromonospora Strain with Antibiotic Activity Isolated from the Microbiome of a Mid-Atlantic Deep-Sea Sponge.</title>
        <authorList>
            <person name="Back C.R."/>
            <person name="Stennett H.L."/>
            <person name="Williams S.E."/>
            <person name="Wang L."/>
            <person name="Ojeda Gomez J."/>
            <person name="Abdulle O.M."/>
            <person name="Duffy T."/>
            <person name="Neal C."/>
            <person name="Mantell J."/>
            <person name="Jepson M.A."/>
            <person name="Hendry K.R."/>
            <person name="Powell D."/>
            <person name="Stach J.E.M."/>
            <person name="Essex-Lopresti A.E."/>
            <person name="Willis C.L."/>
            <person name="Curnow P."/>
            <person name="Race P.R."/>
        </authorList>
    </citation>
    <scope>NUCLEOTIDE SEQUENCE [LARGE SCALE GENOMIC DNA]</scope>
    <source>
        <strain evidence="1 2">28ISP2-46</strain>
    </source>
</reference>
<sequence length="188" mass="20218">MSMLILKTCAELLTEIKQRIIGASILRVVYRQTEHGGLTLPPLGSAHEVDLEVALTLSSGAFVVAWGREDLTEGLDIGWEELADSEGVAAVPVSDGESWPRLIGRTITDVHASWQVSEAGCPESMWSMRVSFGPELHVVIALGELDELGRPTYHPDSLLLLFDESMARSYRPSGSSSSAWGGGSLLGV</sequence>